<reference evidence="3 4" key="1">
    <citation type="submission" date="2022-05" db="EMBL/GenBank/DDBJ databases">
        <title>Sporolactobacillus sp nov CPB3-1, isolated from tree bark (Mangifera indica L.).</title>
        <authorList>
            <person name="Phuengjayaem S."/>
            <person name="Tanasupawat S."/>
        </authorList>
    </citation>
    <scope>NUCLEOTIDE SEQUENCE [LARGE SCALE GENOMIC DNA]</scope>
    <source>
        <strain evidence="3 4">CPB3-1</strain>
    </source>
</reference>
<keyword evidence="3" id="KW-0808">Transferase</keyword>
<dbReference type="Pfam" id="PF21302">
    <property type="entry name" value="Zn_ribbon_RlmA"/>
    <property type="match status" value="1"/>
</dbReference>
<accession>A0ABT0MAA7</accession>
<comment type="caution">
    <text evidence="3">The sequence shown here is derived from an EMBL/GenBank/DDBJ whole genome shotgun (WGS) entry which is preliminary data.</text>
</comment>
<dbReference type="InterPro" id="IPR048647">
    <property type="entry name" value="RlmA_N"/>
</dbReference>
<dbReference type="Gene3D" id="3.40.50.150">
    <property type="entry name" value="Vaccinia Virus protein VP39"/>
    <property type="match status" value="1"/>
</dbReference>
<organism evidence="3 4">
    <name type="scientific">Sporolactobacillus mangiferae</name>
    <dbReference type="NCBI Taxonomy" id="2940498"/>
    <lineage>
        <taxon>Bacteria</taxon>
        <taxon>Bacillati</taxon>
        <taxon>Bacillota</taxon>
        <taxon>Bacilli</taxon>
        <taxon>Bacillales</taxon>
        <taxon>Sporolactobacillaceae</taxon>
        <taxon>Sporolactobacillus</taxon>
    </lineage>
</organism>
<keyword evidence="3" id="KW-0489">Methyltransferase</keyword>
<dbReference type="EMBL" id="JAMAST010000006">
    <property type="protein sequence ID" value="MCL1631811.1"/>
    <property type="molecule type" value="Genomic_DNA"/>
</dbReference>
<evidence type="ECO:0000313" key="3">
    <source>
        <dbReference type="EMBL" id="MCL1631811.1"/>
    </source>
</evidence>
<dbReference type="PIRSF" id="PIRSF018249">
    <property type="entry name" value="MyrA_prd"/>
    <property type="match status" value="1"/>
</dbReference>
<dbReference type="RefSeq" id="WP_249100522.1">
    <property type="nucleotide sequence ID" value="NZ_JAMAST010000006.1"/>
</dbReference>
<sequence length="294" mass="33247">MSKRLHFIDQLQVNLTLLKCPICGQAMAVSEQKSLICKTGHTFDIARKGYVNFLTRSIHTAYGKDLFEARRRMIAEHGFFDPLLSTISEQLKATVTSLSSLNILDLGCGEGSSFSRLCQKIVSFLPNDINGFGIDLSKDRINSAAVHYPEQMWFVADLAYPPFEDGHFDCILNLLSPSNYTIFNRLLKPGGCVIKVIPGSNYLKELRTSLYDDQKAHYSNQDTLGLFKKHYPEVTTRHINYVVRLKKDAIHDLIKMTPLAWNASEENQRAWLNIPSAEITADFDLLIGKSNKRS</sequence>
<dbReference type="GO" id="GO:0032259">
    <property type="term" value="P:methylation"/>
    <property type="evidence" value="ECO:0007669"/>
    <property type="project" value="UniProtKB-KW"/>
</dbReference>
<dbReference type="Proteomes" id="UP001203004">
    <property type="component" value="Unassembled WGS sequence"/>
</dbReference>
<feature type="domain" description="23S rRNA (guanine(745)-N(1))-methyltransferase N-terminal" evidence="2">
    <location>
        <begin position="19"/>
        <end position="54"/>
    </location>
</feature>
<dbReference type="Pfam" id="PF13649">
    <property type="entry name" value="Methyltransf_25"/>
    <property type="match status" value="1"/>
</dbReference>
<dbReference type="InterPro" id="IPR029063">
    <property type="entry name" value="SAM-dependent_MTases_sf"/>
</dbReference>
<dbReference type="SUPFAM" id="SSF53335">
    <property type="entry name" value="S-adenosyl-L-methionine-dependent methyltransferases"/>
    <property type="match status" value="1"/>
</dbReference>
<dbReference type="CDD" id="cd02440">
    <property type="entry name" value="AdoMet_MTases"/>
    <property type="match status" value="1"/>
</dbReference>
<feature type="domain" description="Methyltransferase" evidence="1">
    <location>
        <begin position="103"/>
        <end position="191"/>
    </location>
</feature>
<dbReference type="GO" id="GO:0008168">
    <property type="term" value="F:methyltransferase activity"/>
    <property type="evidence" value="ECO:0007669"/>
    <property type="project" value="UniProtKB-KW"/>
</dbReference>
<proteinExistence type="predicted"/>
<evidence type="ECO:0000259" key="2">
    <source>
        <dbReference type="Pfam" id="PF21302"/>
    </source>
</evidence>
<dbReference type="InterPro" id="IPR041698">
    <property type="entry name" value="Methyltransf_25"/>
</dbReference>
<keyword evidence="4" id="KW-1185">Reference proteome</keyword>
<protein>
    <submittedName>
        <fullName evidence="3">Methyltransferase domain-containing protein</fullName>
    </submittedName>
</protein>
<name>A0ABT0MAA7_9BACL</name>
<evidence type="ECO:0000259" key="1">
    <source>
        <dbReference type="Pfam" id="PF13649"/>
    </source>
</evidence>
<evidence type="ECO:0000313" key="4">
    <source>
        <dbReference type="Proteomes" id="UP001203004"/>
    </source>
</evidence>
<dbReference type="InterPro" id="IPR016718">
    <property type="entry name" value="rRNA_m1G-MeTrfase_A_prd"/>
</dbReference>
<gene>
    <name evidence="3" type="ORF">M3N64_07590</name>
</gene>